<keyword evidence="3" id="KW-0804">Transcription</keyword>
<feature type="domain" description="HTH myb-type" evidence="6">
    <location>
        <begin position="63"/>
        <end position="111"/>
    </location>
</feature>
<dbReference type="GO" id="GO:0005634">
    <property type="term" value="C:nucleus"/>
    <property type="evidence" value="ECO:0000318"/>
    <property type="project" value="GO_Central"/>
</dbReference>
<dbReference type="AlphaFoldDB" id="A2DLG2"/>
<dbReference type="eggNOG" id="KOG0048">
    <property type="taxonomic scope" value="Eukaryota"/>
</dbReference>
<dbReference type="Proteomes" id="UP000001542">
    <property type="component" value="Unassembled WGS sequence"/>
</dbReference>
<dbReference type="CDD" id="cd00167">
    <property type="entry name" value="SANT"/>
    <property type="match status" value="2"/>
</dbReference>
<dbReference type="Gene3D" id="1.10.10.60">
    <property type="entry name" value="Homeodomain-like"/>
    <property type="match status" value="2"/>
</dbReference>
<gene>
    <name evidence="7" type="ORF">TVAG_268130</name>
</gene>
<dbReference type="OrthoDB" id="2143914at2759"/>
<organism evidence="7 8">
    <name type="scientific">Trichomonas vaginalis (strain ATCC PRA-98 / G3)</name>
    <dbReference type="NCBI Taxonomy" id="412133"/>
    <lineage>
        <taxon>Eukaryota</taxon>
        <taxon>Metamonada</taxon>
        <taxon>Parabasalia</taxon>
        <taxon>Trichomonadida</taxon>
        <taxon>Trichomonadidae</taxon>
        <taxon>Trichomonas</taxon>
    </lineage>
</organism>
<keyword evidence="8" id="KW-1185">Reference proteome</keyword>
<dbReference type="PROSITE" id="PS50090">
    <property type="entry name" value="MYB_LIKE"/>
    <property type="match status" value="2"/>
</dbReference>
<dbReference type="InParanoid" id="A2DLG2"/>
<dbReference type="InterPro" id="IPR051575">
    <property type="entry name" value="Myb-like_DNA-bd"/>
</dbReference>
<dbReference type="GO" id="GO:0000978">
    <property type="term" value="F:RNA polymerase II cis-regulatory region sequence-specific DNA binding"/>
    <property type="evidence" value="ECO:0000318"/>
    <property type="project" value="GO_Central"/>
</dbReference>
<evidence type="ECO:0000256" key="2">
    <source>
        <dbReference type="ARBA" id="ARBA00023125"/>
    </source>
</evidence>
<keyword evidence="1" id="KW-0805">Transcription regulation</keyword>
<feature type="domain" description="HTH myb-type" evidence="6">
    <location>
        <begin position="12"/>
        <end position="60"/>
    </location>
</feature>
<feature type="domain" description="Myb-like" evidence="5">
    <location>
        <begin position="57"/>
        <end position="107"/>
    </location>
</feature>
<evidence type="ECO:0000256" key="1">
    <source>
        <dbReference type="ARBA" id="ARBA00023015"/>
    </source>
</evidence>
<dbReference type="GO" id="GO:0006355">
    <property type="term" value="P:regulation of DNA-templated transcription"/>
    <property type="evidence" value="ECO:0000318"/>
    <property type="project" value="GO_Central"/>
</dbReference>
<keyword evidence="2 7" id="KW-0238">DNA-binding</keyword>
<dbReference type="PANTHER" id="PTHR46621:SF1">
    <property type="entry name" value="SNRNA-ACTIVATING PROTEIN COMPLEX SUBUNIT 4"/>
    <property type="match status" value="1"/>
</dbReference>
<dbReference type="EMBL" id="DS113215">
    <property type="protein sequence ID" value="EAY18780.1"/>
    <property type="molecule type" value="Genomic_DNA"/>
</dbReference>
<dbReference type="VEuPathDB" id="TrichDB:TVAGG3_0013710"/>
<evidence type="ECO:0000259" key="6">
    <source>
        <dbReference type="PROSITE" id="PS51294"/>
    </source>
</evidence>
<dbReference type="VEuPathDB" id="TrichDB:TVAG_268130"/>
<dbReference type="SMR" id="A2DLG2"/>
<keyword evidence="4" id="KW-0539">Nucleus</keyword>
<dbReference type="SUPFAM" id="SSF46689">
    <property type="entry name" value="Homeodomain-like"/>
    <property type="match status" value="1"/>
</dbReference>
<name>A2DLG2_TRIV3</name>
<evidence type="ECO:0000256" key="4">
    <source>
        <dbReference type="ARBA" id="ARBA00023242"/>
    </source>
</evidence>
<sequence length="164" mass="19659">MRACLSNHANFKFTESDDNKLRRVIAKIGTNNWKEVTKYFPNRTQRQVKDRWEKFLSPDLNFGPFSIEEDIQILKLYKEYGPKWMQISRMMQNRSDVIIKSRFQKLQRHNESLDNLIEISNKNQQSQTEVAPLKEIDDLISFDECMNLEYDILDNVFNNFIPEF</sequence>
<dbReference type="InterPro" id="IPR017930">
    <property type="entry name" value="Myb_dom"/>
</dbReference>
<dbReference type="RefSeq" id="XP_001579766.1">
    <property type="nucleotide sequence ID" value="XM_001579716.1"/>
</dbReference>
<dbReference type="KEGG" id="tva:5464294"/>
<dbReference type="PANTHER" id="PTHR46621">
    <property type="entry name" value="SNRNA-ACTIVATING PROTEIN COMPLEX SUBUNIT 4"/>
    <property type="match status" value="1"/>
</dbReference>
<reference evidence="7" key="2">
    <citation type="journal article" date="2007" name="Science">
        <title>Draft genome sequence of the sexually transmitted pathogen Trichomonas vaginalis.</title>
        <authorList>
            <person name="Carlton J.M."/>
            <person name="Hirt R.P."/>
            <person name="Silva J.C."/>
            <person name="Delcher A.L."/>
            <person name="Schatz M."/>
            <person name="Zhao Q."/>
            <person name="Wortman J.R."/>
            <person name="Bidwell S.L."/>
            <person name="Alsmark U.C.M."/>
            <person name="Besteiro S."/>
            <person name="Sicheritz-Ponten T."/>
            <person name="Noel C.J."/>
            <person name="Dacks J.B."/>
            <person name="Foster P.G."/>
            <person name="Simillion C."/>
            <person name="Van de Peer Y."/>
            <person name="Miranda-Saavedra D."/>
            <person name="Barton G.J."/>
            <person name="Westrop G.D."/>
            <person name="Mueller S."/>
            <person name="Dessi D."/>
            <person name="Fiori P.L."/>
            <person name="Ren Q."/>
            <person name="Paulsen I."/>
            <person name="Zhang H."/>
            <person name="Bastida-Corcuera F.D."/>
            <person name="Simoes-Barbosa A."/>
            <person name="Brown M.T."/>
            <person name="Hayes R.D."/>
            <person name="Mukherjee M."/>
            <person name="Okumura C.Y."/>
            <person name="Schneider R."/>
            <person name="Smith A.J."/>
            <person name="Vanacova S."/>
            <person name="Villalvazo M."/>
            <person name="Haas B.J."/>
            <person name="Pertea M."/>
            <person name="Feldblyum T.V."/>
            <person name="Utterback T.R."/>
            <person name="Shu C.L."/>
            <person name="Osoegawa K."/>
            <person name="de Jong P.J."/>
            <person name="Hrdy I."/>
            <person name="Horvathova L."/>
            <person name="Zubacova Z."/>
            <person name="Dolezal P."/>
            <person name="Malik S.B."/>
            <person name="Logsdon J.M. Jr."/>
            <person name="Henze K."/>
            <person name="Gupta A."/>
            <person name="Wang C.C."/>
            <person name="Dunne R.L."/>
            <person name="Upcroft J.A."/>
            <person name="Upcroft P."/>
            <person name="White O."/>
            <person name="Salzberg S.L."/>
            <person name="Tang P."/>
            <person name="Chiu C.-H."/>
            <person name="Lee Y.-S."/>
            <person name="Embley T.M."/>
            <person name="Coombs G.H."/>
            <person name="Mottram J.C."/>
            <person name="Tachezy J."/>
            <person name="Fraser-Liggett C.M."/>
            <person name="Johnson P.J."/>
        </authorList>
    </citation>
    <scope>NUCLEOTIDE SEQUENCE [LARGE SCALE GENOMIC DNA]</scope>
    <source>
        <strain evidence="7">G3</strain>
    </source>
</reference>
<reference evidence="7" key="1">
    <citation type="submission" date="2006-10" db="EMBL/GenBank/DDBJ databases">
        <authorList>
            <person name="Amadeo P."/>
            <person name="Zhao Q."/>
            <person name="Wortman J."/>
            <person name="Fraser-Liggett C."/>
            <person name="Carlton J."/>
        </authorList>
    </citation>
    <scope>NUCLEOTIDE SEQUENCE</scope>
    <source>
        <strain evidence="7">G3</strain>
    </source>
</reference>
<evidence type="ECO:0000256" key="3">
    <source>
        <dbReference type="ARBA" id="ARBA00023163"/>
    </source>
</evidence>
<dbReference type="SMART" id="SM00717">
    <property type="entry name" value="SANT"/>
    <property type="match status" value="2"/>
</dbReference>
<dbReference type="PROSITE" id="PS51294">
    <property type="entry name" value="HTH_MYB"/>
    <property type="match status" value="2"/>
</dbReference>
<accession>A2DLG2</accession>
<feature type="domain" description="Myb-like" evidence="5">
    <location>
        <begin position="12"/>
        <end position="56"/>
    </location>
</feature>
<evidence type="ECO:0000313" key="8">
    <source>
        <dbReference type="Proteomes" id="UP000001542"/>
    </source>
</evidence>
<protein>
    <submittedName>
        <fullName evidence="7">Myb-like DNA-binding domain containing protein</fullName>
    </submittedName>
</protein>
<dbReference type="GO" id="GO:0000981">
    <property type="term" value="F:DNA-binding transcription factor activity, RNA polymerase II-specific"/>
    <property type="evidence" value="ECO:0000318"/>
    <property type="project" value="GO_Central"/>
</dbReference>
<evidence type="ECO:0000259" key="5">
    <source>
        <dbReference type="PROSITE" id="PS50090"/>
    </source>
</evidence>
<proteinExistence type="predicted"/>
<dbReference type="STRING" id="5722.A2DLG2"/>
<dbReference type="Pfam" id="PF13921">
    <property type="entry name" value="Myb_DNA-bind_6"/>
    <property type="match status" value="1"/>
</dbReference>
<dbReference type="InterPro" id="IPR001005">
    <property type="entry name" value="SANT/Myb"/>
</dbReference>
<evidence type="ECO:0000313" key="7">
    <source>
        <dbReference type="EMBL" id="EAY18780.1"/>
    </source>
</evidence>
<dbReference type="InterPro" id="IPR009057">
    <property type="entry name" value="Homeodomain-like_sf"/>
</dbReference>